<protein>
    <submittedName>
        <fullName evidence="2">Sugar phosphate isomerase</fullName>
    </submittedName>
</protein>
<dbReference type="InterPro" id="IPR013022">
    <property type="entry name" value="Xyl_isomerase-like_TIM-brl"/>
</dbReference>
<dbReference type="Gene3D" id="3.20.20.150">
    <property type="entry name" value="Divalent-metal-dependent TIM barrel enzymes"/>
    <property type="match status" value="1"/>
</dbReference>
<dbReference type="Pfam" id="PF01261">
    <property type="entry name" value="AP_endonuc_2"/>
    <property type="match status" value="1"/>
</dbReference>
<evidence type="ECO:0000313" key="2">
    <source>
        <dbReference type="EMBL" id="BBO84233.1"/>
    </source>
</evidence>
<name>A0A5K7ZVG3_9BACT</name>
<dbReference type="SUPFAM" id="SSF51658">
    <property type="entry name" value="Xylose isomerase-like"/>
    <property type="match status" value="1"/>
</dbReference>
<proteinExistence type="predicted"/>
<dbReference type="KEGG" id="dov:DSCO28_47990"/>
<dbReference type="GO" id="GO:0016853">
    <property type="term" value="F:isomerase activity"/>
    <property type="evidence" value="ECO:0007669"/>
    <property type="project" value="UniProtKB-KW"/>
</dbReference>
<evidence type="ECO:0000313" key="3">
    <source>
        <dbReference type="Proteomes" id="UP000425960"/>
    </source>
</evidence>
<dbReference type="Proteomes" id="UP000425960">
    <property type="component" value="Chromosome"/>
</dbReference>
<feature type="domain" description="Xylose isomerase-like TIM barrel" evidence="1">
    <location>
        <begin position="20"/>
        <end position="259"/>
    </location>
</feature>
<gene>
    <name evidence="2" type="ORF">DSCO28_47990</name>
</gene>
<dbReference type="InterPro" id="IPR036237">
    <property type="entry name" value="Xyl_isomerase-like_sf"/>
</dbReference>
<dbReference type="EMBL" id="AP021876">
    <property type="protein sequence ID" value="BBO84233.1"/>
    <property type="molecule type" value="Genomic_DNA"/>
</dbReference>
<keyword evidence="2" id="KW-0413">Isomerase</keyword>
<organism evidence="2 3">
    <name type="scientific">Desulfosarcina ovata subsp. sediminis</name>
    <dbReference type="NCBI Taxonomy" id="885957"/>
    <lineage>
        <taxon>Bacteria</taxon>
        <taxon>Pseudomonadati</taxon>
        <taxon>Thermodesulfobacteriota</taxon>
        <taxon>Desulfobacteria</taxon>
        <taxon>Desulfobacterales</taxon>
        <taxon>Desulfosarcinaceae</taxon>
        <taxon>Desulfosarcina</taxon>
    </lineage>
</organism>
<dbReference type="PANTHER" id="PTHR12110">
    <property type="entry name" value="HYDROXYPYRUVATE ISOMERASE"/>
    <property type="match status" value="1"/>
</dbReference>
<dbReference type="AlphaFoldDB" id="A0A5K7ZVG3"/>
<accession>A0A5K7ZVG3</accession>
<dbReference type="RefSeq" id="WP_155324226.1">
    <property type="nucleotide sequence ID" value="NZ_AP021876.1"/>
</dbReference>
<dbReference type="InterPro" id="IPR050312">
    <property type="entry name" value="IolE/XylAMocC-like"/>
</dbReference>
<dbReference type="PANTHER" id="PTHR12110:SF21">
    <property type="entry name" value="XYLOSE ISOMERASE-LIKE TIM BARREL DOMAIN-CONTAINING PROTEIN"/>
    <property type="match status" value="1"/>
</dbReference>
<reference evidence="2 3" key="1">
    <citation type="submission" date="2019-11" db="EMBL/GenBank/DDBJ databases">
        <title>Comparative genomics of hydrocarbon-degrading Desulfosarcina strains.</title>
        <authorList>
            <person name="Watanabe M."/>
            <person name="Kojima H."/>
            <person name="Fukui M."/>
        </authorList>
    </citation>
    <scope>NUCLEOTIDE SEQUENCE [LARGE SCALE GENOMIC DNA]</scope>
    <source>
        <strain evidence="2 3">28bB2T</strain>
    </source>
</reference>
<evidence type="ECO:0000259" key="1">
    <source>
        <dbReference type="Pfam" id="PF01261"/>
    </source>
</evidence>
<sequence length="267" mass="29601">MRYGAMNFPVTPVLTEIDTFARMGFDYLELAMDPPMAHHSVLAGARKAISQALEANGLGLVCHLPTFVSTADLTESIRRASVQEMHQSLAVAADLEAAKVVLHPSMAGGMGAFVMDTVKGYLFDFLSTMVTAAERLGMSICLENMFPRYRIGVEADDFDEIFSTFPSLRMTLDTGHANIDDARGKRLKTLVQRFGSRIDHVHVSDNRGRVDDHLAVGLGTVRFADLVTHLKAAEYDGTMTLEIFDENRQMLVDSRERMKALFLSHSR</sequence>